<evidence type="ECO:0000313" key="1">
    <source>
        <dbReference type="EMBL" id="KAF5934132.1"/>
    </source>
</evidence>
<accession>A0A7J7G0I1</accession>
<reference evidence="2" key="1">
    <citation type="journal article" date="2020" name="Nat. Commun.">
        <title>Genome assembly of wild tea tree DASZ reveals pedigree and selection history of tea varieties.</title>
        <authorList>
            <person name="Zhang W."/>
            <person name="Zhang Y."/>
            <person name="Qiu H."/>
            <person name="Guo Y."/>
            <person name="Wan H."/>
            <person name="Zhang X."/>
            <person name="Scossa F."/>
            <person name="Alseekh S."/>
            <person name="Zhang Q."/>
            <person name="Wang P."/>
            <person name="Xu L."/>
            <person name="Schmidt M.H."/>
            <person name="Jia X."/>
            <person name="Li D."/>
            <person name="Zhu A."/>
            <person name="Guo F."/>
            <person name="Chen W."/>
            <person name="Ni D."/>
            <person name="Usadel B."/>
            <person name="Fernie A.R."/>
            <person name="Wen W."/>
        </authorList>
    </citation>
    <scope>NUCLEOTIDE SEQUENCE [LARGE SCALE GENOMIC DNA]</scope>
    <source>
        <strain evidence="2">cv. G240</strain>
    </source>
</reference>
<comment type="caution">
    <text evidence="1">The sequence shown here is derived from an EMBL/GenBank/DDBJ whole genome shotgun (WGS) entry which is preliminary data.</text>
</comment>
<evidence type="ECO:0000313" key="2">
    <source>
        <dbReference type="Proteomes" id="UP000593564"/>
    </source>
</evidence>
<gene>
    <name evidence="1" type="ORF">HYC85_030303</name>
</gene>
<reference evidence="1 2" key="2">
    <citation type="submission" date="2020-07" db="EMBL/GenBank/DDBJ databases">
        <title>Genome assembly of wild tea tree DASZ reveals pedigree and selection history of tea varieties.</title>
        <authorList>
            <person name="Zhang W."/>
        </authorList>
    </citation>
    <scope>NUCLEOTIDE SEQUENCE [LARGE SCALE GENOMIC DNA]</scope>
    <source>
        <strain evidence="2">cv. G240</strain>
        <tissue evidence="1">Leaf</tissue>
    </source>
</reference>
<protein>
    <recommendedName>
        <fullName evidence="3">DEAD-box helicase OB fold domain-containing protein</fullName>
    </recommendedName>
</protein>
<name>A0A7J7G0I1_CAMSI</name>
<proteinExistence type="predicted"/>
<dbReference type="GO" id="GO:0004386">
    <property type="term" value="F:helicase activity"/>
    <property type="evidence" value="ECO:0007669"/>
    <property type="project" value="UniProtKB-KW"/>
</dbReference>
<dbReference type="EMBL" id="JACBKZ010000014">
    <property type="protein sequence ID" value="KAF5934132.1"/>
    <property type="molecule type" value="Genomic_DNA"/>
</dbReference>
<dbReference type="Proteomes" id="UP000593564">
    <property type="component" value="Unassembled WGS sequence"/>
</dbReference>
<keyword evidence="2" id="KW-1185">Reference proteome</keyword>
<organism evidence="1 2">
    <name type="scientific">Camellia sinensis</name>
    <name type="common">Tea plant</name>
    <name type="synonym">Thea sinensis</name>
    <dbReference type="NCBI Taxonomy" id="4442"/>
    <lineage>
        <taxon>Eukaryota</taxon>
        <taxon>Viridiplantae</taxon>
        <taxon>Streptophyta</taxon>
        <taxon>Embryophyta</taxon>
        <taxon>Tracheophyta</taxon>
        <taxon>Spermatophyta</taxon>
        <taxon>Magnoliopsida</taxon>
        <taxon>eudicotyledons</taxon>
        <taxon>Gunneridae</taxon>
        <taxon>Pentapetalae</taxon>
        <taxon>asterids</taxon>
        <taxon>Ericales</taxon>
        <taxon>Theaceae</taxon>
        <taxon>Camellia</taxon>
    </lineage>
</organism>
<evidence type="ECO:0008006" key="3">
    <source>
        <dbReference type="Google" id="ProtNLM"/>
    </source>
</evidence>
<sequence>MLPRVRPRSTVSSPYPVFSTSNHHVTRRLLSPAHPTLPFAVSPPYGQPFHSANLRGQLSSWSALPLGQPSRSALLVVGPPTRPTFAVGPPRGPPFHSVHLTYSLRWTKAALGNGGLLTWVYSSWKETNYSTQWCYENYIQVRSTKRARDIRDQLEGLLERVEIELTSNSNDLEGIKKAITAGYFPHSARLQKSGFYKTVKHPQTVHIHPTSGLAQVRHVFVIN</sequence>
<dbReference type="AlphaFoldDB" id="A0A7J7G0I1"/>